<keyword evidence="5" id="KW-0411">Iron-sulfur</keyword>
<organism evidence="7">
    <name type="scientific">marine sediment metagenome</name>
    <dbReference type="NCBI Taxonomy" id="412755"/>
    <lineage>
        <taxon>unclassified sequences</taxon>
        <taxon>metagenomes</taxon>
        <taxon>ecological metagenomes</taxon>
    </lineage>
</organism>
<proteinExistence type="predicted"/>
<dbReference type="InterPro" id="IPR017896">
    <property type="entry name" value="4Fe4S_Fe-S-bd"/>
</dbReference>
<dbReference type="PROSITE" id="PS00198">
    <property type="entry name" value="4FE4S_FER_1"/>
    <property type="match status" value="1"/>
</dbReference>
<gene>
    <name evidence="7" type="ORF">S03H2_32235</name>
</gene>
<dbReference type="Gene3D" id="3.30.70.20">
    <property type="match status" value="1"/>
</dbReference>
<evidence type="ECO:0000256" key="5">
    <source>
        <dbReference type="ARBA" id="ARBA00023014"/>
    </source>
</evidence>
<evidence type="ECO:0000256" key="4">
    <source>
        <dbReference type="ARBA" id="ARBA00023004"/>
    </source>
</evidence>
<dbReference type="SUPFAM" id="SSF54862">
    <property type="entry name" value="4Fe-4S ferredoxins"/>
    <property type="match status" value="1"/>
</dbReference>
<dbReference type="GO" id="GO:0005506">
    <property type="term" value="F:iron ion binding"/>
    <property type="evidence" value="ECO:0007669"/>
    <property type="project" value="InterPro"/>
</dbReference>
<dbReference type="PROSITE" id="PS51379">
    <property type="entry name" value="4FE4S_FER_2"/>
    <property type="match status" value="1"/>
</dbReference>
<dbReference type="PANTHER" id="PTHR36923:SF3">
    <property type="entry name" value="FERREDOXIN"/>
    <property type="match status" value="1"/>
</dbReference>
<evidence type="ECO:0000259" key="6">
    <source>
        <dbReference type="PROSITE" id="PS51379"/>
    </source>
</evidence>
<feature type="domain" description="4Fe-4S ferredoxin-type" evidence="6">
    <location>
        <begin position="2"/>
        <end position="30"/>
    </location>
</feature>
<dbReference type="GO" id="GO:0009055">
    <property type="term" value="F:electron transfer activity"/>
    <property type="evidence" value="ECO:0007669"/>
    <property type="project" value="InterPro"/>
</dbReference>
<reference evidence="7" key="1">
    <citation type="journal article" date="2014" name="Front. Microbiol.">
        <title>High frequency of phylogenetically diverse reductive dehalogenase-homologous genes in deep subseafloor sedimentary metagenomes.</title>
        <authorList>
            <person name="Kawai M."/>
            <person name="Futagami T."/>
            <person name="Toyoda A."/>
            <person name="Takaki Y."/>
            <person name="Nishi S."/>
            <person name="Hori S."/>
            <person name="Arai W."/>
            <person name="Tsubouchi T."/>
            <person name="Morono Y."/>
            <person name="Uchiyama I."/>
            <person name="Ito T."/>
            <person name="Fujiyama A."/>
            <person name="Inagaki F."/>
            <person name="Takami H."/>
        </authorList>
    </citation>
    <scope>NUCLEOTIDE SEQUENCE</scope>
    <source>
        <strain evidence="7">Expedition CK06-06</strain>
    </source>
</reference>
<keyword evidence="4" id="KW-0408">Iron</keyword>
<protein>
    <recommendedName>
        <fullName evidence="6">4Fe-4S ferredoxin-type domain-containing protein</fullName>
    </recommendedName>
</protein>
<evidence type="ECO:0000256" key="3">
    <source>
        <dbReference type="ARBA" id="ARBA00022982"/>
    </source>
</evidence>
<comment type="caution">
    <text evidence="7">The sequence shown here is derived from an EMBL/GenBank/DDBJ whole genome shotgun (WGS) entry which is preliminary data.</text>
</comment>
<evidence type="ECO:0000256" key="1">
    <source>
        <dbReference type="ARBA" id="ARBA00022448"/>
    </source>
</evidence>
<keyword evidence="3" id="KW-0249">Electron transport</keyword>
<sequence length="72" mass="7555">MAKVIQQRDKCIGCGTCVAVCPGFWQMASDGKSTLKGAKDAGANKFELETQDAGCNKEAASSCPVQVITVEE</sequence>
<dbReference type="Pfam" id="PF13459">
    <property type="entry name" value="Fer4_15"/>
    <property type="match status" value="1"/>
</dbReference>
<accession>X1I9W5</accession>
<evidence type="ECO:0000256" key="2">
    <source>
        <dbReference type="ARBA" id="ARBA00022723"/>
    </source>
</evidence>
<dbReference type="InterPro" id="IPR051269">
    <property type="entry name" value="Fe-S_cluster_ET"/>
</dbReference>
<dbReference type="InterPro" id="IPR001080">
    <property type="entry name" value="3Fe4S_ferredoxin"/>
</dbReference>
<dbReference type="PANTHER" id="PTHR36923">
    <property type="entry name" value="FERREDOXIN"/>
    <property type="match status" value="1"/>
</dbReference>
<name>X1I9W5_9ZZZZ</name>
<dbReference type="EMBL" id="BARU01019579">
    <property type="protein sequence ID" value="GAH54383.1"/>
    <property type="molecule type" value="Genomic_DNA"/>
</dbReference>
<dbReference type="GO" id="GO:0051536">
    <property type="term" value="F:iron-sulfur cluster binding"/>
    <property type="evidence" value="ECO:0007669"/>
    <property type="project" value="UniProtKB-KW"/>
</dbReference>
<dbReference type="InterPro" id="IPR017900">
    <property type="entry name" value="4Fe4S_Fe_S_CS"/>
</dbReference>
<dbReference type="PRINTS" id="PR00352">
    <property type="entry name" value="3FE4SFRDOXIN"/>
</dbReference>
<dbReference type="AlphaFoldDB" id="X1I9W5"/>
<keyword evidence="2" id="KW-0479">Metal-binding</keyword>
<evidence type="ECO:0000313" key="7">
    <source>
        <dbReference type="EMBL" id="GAH54383.1"/>
    </source>
</evidence>
<keyword evidence="1" id="KW-0813">Transport</keyword>